<dbReference type="EMBL" id="CP001848">
    <property type="protein sequence ID" value="ADB15090.1"/>
    <property type="molecule type" value="Genomic_DNA"/>
</dbReference>
<keyword evidence="3" id="KW-1185">Reference proteome</keyword>
<organism evidence="2 3">
    <name type="scientific">Pirellula staleyi (strain ATCC 27377 / DSM 6068 / ICPB 4128)</name>
    <name type="common">Pirella staleyi</name>
    <dbReference type="NCBI Taxonomy" id="530564"/>
    <lineage>
        <taxon>Bacteria</taxon>
        <taxon>Pseudomonadati</taxon>
        <taxon>Planctomycetota</taxon>
        <taxon>Planctomycetia</taxon>
        <taxon>Pirellulales</taxon>
        <taxon>Pirellulaceae</taxon>
        <taxon>Pirellula</taxon>
    </lineage>
</organism>
<name>D2R2I1_PIRSD</name>
<dbReference type="Proteomes" id="UP000001887">
    <property type="component" value="Chromosome"/>
</dbReference>
<dbReference type="STRING" id="530564.Psta_0400"/>
<protein>
    <submittedName>
        <fullName evidence="2">Uncharacterized protein</fullName>
    </submittedName>
</protein>
<accession>D2R2I1</accession>
<dbReference type="OrthoDB" id="282621at2"/>
<feature type="region of interest" description="Disordered" evidence="1">
    <location>
        <begin position="363"/>
        <end position="456"/>
    </location>
</feature>
<reference evidence="2 3" key="1">
    <citation type="journal article" date="2009" name="Stand. Genomic Sci.">
        <title>Complete genome sequence of Pirellula staleyi type strain (ATCC 27377).</title>
        <authorList>
            <person name="Clum A."/>
            <person name="Tindall B.J."/>
            <person name="Sikorski J."/>
            <person name="Ivanova N."/>
            <person name="Mavrommatis K."/>
            <person name="Lucas S."/>
            <person name="Glavina del Rio T."/>
            <person name="Nolan M."/>
            <person name="Chen F."/>
            <person name="Tice H."/>
            <person name="Pitluck S."/>
            <person name="Cheng J.F."/>
            <person name="Chertkov O."/>
            <person name="Brettin T."/>
            <person name="Han C."/>
            <person name="Detter J.C."/>
            <person name="Kuske C."/>
            <person name="Bruce D."/>
            <person name="Goodwin L."/>
            <person name="Ovchinikova G."/>
            <person name="Pati A."/>
            <person name="Mikhailova N."/>
            <person name="Chen A."/>
            <person name="Palaniappan K."/>
            <person name="Land M."/>
            <person name="Hauser L."/>
            <person name="Chang Y.J."/>
            <person name="Jeffries C.D."/>
            <person name="Chain P."/>
            <person name="Rohde M."/>
            <person name="Goker M."/>
            <person name="Bristow J."/>
            <person name="Eisen J.A."/>
            <person name="Markowitz V."/>
            <person name="Hugenholtz P."/>
            <person name="Kyrpides N.C."/>
            <person name="Klenk H.P."/>
            <person name="Lapidus A."/>
        </authorList>
    </citation>
    <scope>NUCLEOTIDE SEQUENCE [LARGE SCALE GENOMIC DNA]</scope>
    <source>
        <strain evidence="3">ATCC 27377 / DSM 6068 / ICPB 4128</strain>
    </source>
</reference>
<gene>
    <name evidence="2" type="ordered locus">Psta_0400</name>
</gene>
<feature type="compositionally biased region" description="Low complexity" evidence="1">
    <location>
        <begin position="398"/>
        <end position="415"/>
    </location>
</feature>
<evidence type="ECO:0000256" key="1">
    <source>
        <dbReference type="SAM" id="MobiDB-lite"/>
    </source>
</evidence>
<dbReference type="HOGENOM" id="CLU_599717_0_0_0"/>
<dbReference type="AlphaFoldDB" id="D2R2I1"/>
<dbReference type="eggNOG" id="ENOG5033HZN">
    <property type="taxonomic scope" value="Bacteria"/>
</dbReference>
<evidence type="ECO:0000313" key="3">
    <source>
        <dbReference type="Proteomes" id="UP000001887"/>
    </source>
</evidence>
<evidence type="ECO:0000313" key="2">
    <source>
        <dbReference type="EMBL" id="ADB15090.1"/>
    </source>
</evidence>
<dbReference type="KEGG" id="psl:Psta_0400"/>
<proteinExistence type="predicted"/>
<sequence length="456" mass="49498" precursor="true">MSWLWTSSNRFAQPWLPGLLLLASLAGCAPRPYVNQHIEQVNSEYRELENSYYLLEDENQQLCFEIDKLEAELDRLKGGGRRPSSSAGQRPGGLFAPRNLPSDAGDSTKPMEPGGLAPPSIEIPEIEIPMSEGSSTPAPMPRRSNRPSLDPPAKPTSELPELEVPMIEMPEASEPSLLPQAETPPVDTPKADRPKVDVPKLETPPVPTIETDVLPPPESAPSTPEPIGSRDESRLDPQITHVKLNPQMTAGANFDSEPGDDGLMILVEPRNRFEQTLSTAGPMSLVLLDPAEQGEKARIARWDFAPEEIDELRETTPQAGGILLKLPWPSRPPTNRKLRLYVRYETSDGRLLETDREVLVAGAGESSNRWAPRTREASTSRTGNAAQPSNPAAVIRQPSAGDAAPAPAARPEPVARQNGAAADVETPGAPNLLMPPAALGDPAAMPQARPRWQPYR</sequence>
<feature type="compositionally biased region" description="Basic and acidic residues" evidence="1">
    <location>
        <begin position="189"/>
        <end position="200"/>
    </location>
</feature>
<feature type="compositionally biased region" description="Polar residues" evidence="1">
    <location>
        <begin position="379"/>
        <end position="390"/>
    </location>
</feature>
<feature type="compositionally biased region" description="Low complexity" evidence="1">
    <location>
        <begin position="118"/>
        <end position="135"/>
    </location>
</feature>
<feature type="region of interest" description="Disordered" evidence="1">
    <location>
        <begin position="76"/>
        <end position="233"/>
    </location>
</feature>